<dbReference type="GO" id="GO:0004832">
    <property type="term" value="F:valine-tRNA ligase activity"/>
    <property type="evidence" value="ECO:0007669"/>
    <property type="project" value="UniProtKB-UniRule"/>
</dbReference>
<keyword evidence="1 10" id="KW-0963">Cytoplasm</keyword>
<dbReference type="SUPFAM" id="SSF50677">
    <property type="entry name" value="ValRS/IleRS/LeuRS editing domain"/>
    <property type="match status" value="1"/>
</dbReference>
<feature type="domain" description="Methionyl/Valyl/Leucyl/Isoleucyl-tRNA synthetase anticodon-binding" evidence="12">
    <location>
        <begin position="611"/>
        <end position="757"/>
    </location>
</feature>
<accession>A0A8J3EXY9</accession>
<gene>
    <name evidence="10 14" type="primary">valS</name>
    <name evidence="14" type="ORF">GCM10011354_20870</name>
</gene>
<dbReference type="OrthoDB" id="9810365at2"/>
<dbReference type="InterPro" id="IPR002300">
    <property type="entry name" value="aa-tRNA-synth_Ia"/>
</dbReference>
<dbReference type="FunFam" id="1.10.287.380:FF:000001">
    <property type="entry name" value="Valine--tRNA ligase"/>
    <property type="match status" value="1"/>
</dbReference>
<evidence type="ECO:0000256" key="10">
    <source>
        <dbReference type="HAMAP-Rule" id="MF_02004"/>
    </source>
</evidence>
<dbReference type="PANTHER" id="PTHR11946:SF93">
    <property type="entry name" value="VALINE--TRNA LIGASE, CHLOROPLASTIC_MITOCHONDRIAL 2"/>
    <property type="match status" value="1"/>
</dbReference>
<comment type="subunit">
    <text evidence="10">Monomer.</text>
</comment>
<keyword evidence="3 10" id="KW-0547">Nucleotide-binding</keyword>
<evidence type="ECO:0000256" key="8">
    <source>
        <dbReference type="ARBA" id="ARBA00047552"/>
    </source>
</evidence>
<dbReference type="Gene3D" id="1.10.730.10">
    <property type="entry name" value="Isoleucyl-tRNA Synthetase, Domain 1"/>
    <property type="match status" value="1"/>
</dbReference>
<keyword evidence="4 10" id="KW-0067">ATP-binding</keyword>
<dbReference type="PANTHER" id="PTHR11946">
    <property type="entry name" value="VALYL-TRNA SYNTHETASES"/>
    <property type="match status" value="1"/>
</dbReference>
<keyword evidence="15" id="KW-1185">Reference proteome</keyword>
<comment type="caution">
    <text evidence="14">The sequence shown here is derived from an EMBL/GenBank/DDBJ whole genome shotgun (WGS) entry which is preliminary data.</text>
</comment>
<dbReference type="NCBIfam" id="TIGR00422">
    <property type="entry name" value="valS"/>
    <property type="match status" value="1"/>
</dbReference>
<reference evidence="14" key="2">
    <citation type="submission" date="2020-09" db="EMBL/GenBank/DDBJ databases">
        <authorList>
            <person name="Sun Q."/>
            <person name="Zhou Y."/>
        </authorList>
    </citation>
    <scope>NUCLEOTIDE SEQUENCE</scope>
    <source>
        <strain evidence="14">CGMCC 1.14988</strain>
    </source>
</reference>
<dbReference type="AlphaFoldDB" id="A0A8J3EXY9"/>
<comment type="catalytic activity">
    <reaction evidence="8 10">
        <text>tRNA(Val) + L-valine + ATP = L-valyl-tRNA(Val) + AMP + diphosphate</text>
        <dbReference type="Rhea" id="RHEA:10704"/>
        <dbReference type="Rhea" id="RHEA-COMP:9672"/>
        <dbReference type="Rhea" id="RHEA-COMP:9708"/>
        <dbReference type="ChEBI" id="CHEBI:30616"/>
        <dbReference type="ChEBI" id="CHEBI:33019"/>
        <dbReference type="ChEBI" id="CHEBI:57762"/>
        <dbReference type="ChEBI" id="CHEBI:78442"/>
        <dbReference type="ChEBI" id="CHEBI:78537"/>
        <dbReference type="ChEBI" id="CHEBI:456215"/>
        <dbReference type="EC" id="6.1.1.9"/>
    </reaction>
</comment>
<dbReference type="SUPFAM" id="SSF52374">
    <property type="entry name" value="Nucleotidylyl transferase"/>
    <property type="match status" value="1"/>
</dbReference>
<dbReference type="InterPro" id="IPR001412">
    <property type="entry name" value="aa-tRNA-synth_I_CS"/>
</dbReference>
<dbReference type="FunFam" id="3.40.50.620:FF:000020">
    <property type="entry name" value="Valine--tRNA ligase, mitochondrial"/>
    <property type="match status" value="1"/>
</dbReference>
<dbReference type="RefSeq" id="WP_130649092.1">
    <property type="nucleotide sequence ID" value="NZ_BMHA01000007.1"/>
</dbReference>
<protein>
    <recommendedName>
        <fullName evidence="10">Valine--tRNA ligase</fullName>
        <ecNumber evidence="10">6.1.1.9</ecNumber>
    </recommendedName>
    <alternativeName>
        <fullName evidence="10">Valyl-tRNA synthetase</fullName>
        <shortName evidence="10">ValRS</shortName>
    </alternativeName>
</protein>
<dbReference type="InterPro" id="IPR013155">
    <property type="entry name" value="M/V/L/I-tRNA-synth_anticd-bd"/>
</dbReference>
<feature type="domain" description="Aminoacyl-tRNA synthetase class Ia" evidence="11">
    <location>
        <begin position="17"/>
        <end position="565"/>
    </location>
</feature>
<keyword evidence="6 10" id="KW-0175">Coiled coil</keyword>
<dbReference type="PRINTS" id="PR00986">
    <property type="entry name" value="TRNASYNTHVAL"/>
</dbReference>
<dbReference type="InterPro" id="IPR014729">
    <property type="entry name" value="Rossmann-like_a/b/a_fold"/>
</dbReference>
<dbReference type="EC" id="6.1.1.9" evidence="10"/>
<evidence type="ECO:0000259" key="11">
    <source>
        <dbReference type="Pfam" id="PF00133"/>
    </source>
</evidence>
<evidence type="ECO:0000256" key="1">
    <source>
        <dbReference type="ARBA" id="ARBA00022490"/>
    </source>
</evidence>
<dbReference type="Gene3D" id="3.90.740.10">
    <property type="entry name" value="Valyl/Leucyl/Isoleucyl-tRNA synthetase, editing domain"/>
    <property type="match status" value="1"/>
</dbReference>
<name>A0A8J3EXY9_9ACTN</name>
<comment type="domain">
    <text evidence="10">The C-terminal coiled-coil domain is crucial for aminoacylation activity.</text>
</comment>
<feature type="short sequence motif" description="'HIGH' region" evidence="10">
    <location>
        <begin position="45"/>
        <end position="55"/>
    </location>
</feature>
<dbReference type="NCBIfam" id="NF004349">
    <property type="entry name" value="PRK05729.1"/>
    <property type="match status" value="1"/>
</dbReference>
<keyword evidence="2 10" id="KW-0436">Ligase</keyword>
<comment type="subcellular location">
    <subcellularLocation>
        <location evidence="10">Cytoplasm</location>
    </subcellularLocation>
</comment>
<feature type="coiled-coil region" evidence="10">
    <location>
        <begin position="815"/>
        <end position="884"/>
    </location>
</feature>
<dbReference type="Pfam" id="PF00133">
    <property type="entry name" value="tRNA-synt_1"/>
    <property type="match status" value="1"/>
</dbReference>
<dbReference type="CDD" id="cd07962">
    <property type="entry name" value="Anticodon_Ia_Val"/>
    <property type="match status" value="1"/>
</dbReference>
<dbReference type="SUPFAM" id="SSF46589">
    <property type="entry name" value="tRNA-binding arm"/>
    <property type="match status" value="1"/>
</dbReference>
<dbReference type="Gene3D" id="3.40.50.620">
    <property type="entry name" value="HUPs"/>
    <property type="match status" value="2"/>
</dbReference>
<evidence type="ECO:0000256" key="2">
    <source>
        <dbReference type="ARBA" id="ARBA00022598"/>
    </source>
</evidence>
<comment type="similarity">
    <text evidence="9 10">Belongs to the class-I aminoacyl-tRNA synthetase family. ValS type 1 subfamily.</text>
</comment>
<dbReference type="InterPro" id="IPR037118">
    <property type="entry name" value="Val-tRNA_synth_C_sf"/>
</dbReference>
<dbReference type="InterPro" id="IPR033705">
    <property type="entry name" value="Anticodon_Ia_Val"/>
</dbReference>
<evidence type="ECO:0000259" key="13">
    <source>
        <dbReference type="Pfam" id="PF10458"/>
    </source>
</evidence>
<evidence type="ECO:0000313" key="15">
    <source>
        <dbReference type="Proteomes" id="UP000650511"/>
    </source>
</evidence>
<dbReference type="Gene3D" id="1.10.287.380">
    <property type="entry name" value="Valyl-tRNA synthetase, C-terminal domain"/>
    <property type="match status" value="1"/>
</dbReference>
<dbReference type="InterPro" id="IPR019499">
    <property type="entry name" value="Val-tRNA_synth_tRNA-bd"/>
</dbReference>
<reference evidence="14" key="1">
    <citation type="journal article" date="2014" name="Int. J. Syst. Evol. Microbiol.">
        <title>Complete genome sequence of Corynebacterium casei LMG S-19264T (=DSM 44701T), isolated from a smear-ripened cheese.</title>
        <authorList>
            <consortium name="US DOE Joint Genome Institute (JGI-PGF)"/>
            <person name="Walter F."/>
            <person name="Albersmeier A."/>
            <person name="Kalinowski J."/>
            <person name="Ruckert C."/>
        </authorList>
    </citation>
    <scope>NUCLEOTIDE SEQUENCE</scope>
    <source>
        <strain evidence="14">CGMCC 1.14988</strain>
    </source>
</reference>
<dbReference type="Pfam" id="PF10458">
    <property type="entry name" value="Val_tRNA-synt_C"/>
    <property type="match status" value="1"/>
</dbReference>
<dbReference type="CDD" id="cd00817">
    <property type="entry name" value="ValRS_core"/>
    <property type="match status" value="1"/>
</dbReference>
<evidence type="ECO:0000256" key="5">
    <source>
        <dbReference type="ARBA" id="ARBA00022917"/>
    </source>
</evidence>
<evidence type="ECO:0000259" key="12">
    <source>
        <dbReference type="Pfam" id="PF08264"/>
    </source>
</evidence>
<keyword evidence="5 10" id="KW-0648">Protein biosynthesis</keyword>
<dbReference type="Pfam" id="PF08264">
    <property type="entry name" value="Anticodon_1"/>
    <property type="match status" value="1"/>
</dbReference>
<evidence type="ECO:0000256" key="4">
    <source>
        <dbReference type="ARBA" id="ARBA00022840"/>
    </source>
</evidence>
<dbReference type="EMBL" id="BMHA01000007">
    <property type="protein sequence ID" value="GGI06793.1"/>
    <property type="molecule type" value="Genomic_DNA"/>
</dbReference>
<dbReference type="Proteomes" id="UP000650511">
    <property type="component" value="Unassembled WGS sequence"/>
</dbReference>
<evidence type="ECO:0000256" key="6">
    <source>
        <dbReference type="ARBA" id="ARBA00023054"/>
    </source>
</evidence>
<organism evidence="14 15">
    <name type="scientific">Egicoccus halophilus</name>
    <dbReference type="NCBI Taxonomy" id="1670830"/>
    <lineage>
        <taxon>Bacteria</taxon>
        <taxon>Bacillati</taxon>
        <taxon>Actinomycetota</taxon>
        <taxon>Nitriliruptoria</taxon>
        <taxon>Egicoccales</taxon>
        <taxon>Egicoccaceae</taxon>
        <taxon>Egicoccus</taxon>
    </lineage>
</organism>
<dbReference type="InterPro" id="IPR002303">
    <property type="entry name" value="Valyl-tRNA_ligase"/>
</dbReference>
<dbReference type="HAMAP" id="MF_02004">
    <property type="entry name" value="Val_tRNA_synth_type1"/>
    <property type="match status" value="1"/>
</dbReference>
<dbReference type="GO" id="GO:0005829">
    <property type="term" value="C:cytosol"/>
    <property type="evidence" value="ECO:0007669"/>
    <property type="project" value="TreeGrafter"/>
</dbReference>
<dbReference type="InterPro" id="IPR009080">
    <property type="entry name" value="tRNAsynth_Ia_anticodon-bd"/>
</dbReference>
<dbReference type="GO" id="GO:0005524">
    <property type="term" value="F:ATP binding"/>
    <property type="evidence" value="ECO:0007669"/>
    <property type="project" value="UniProtKB-UniRule"/>
</dbReference>
<dbReference type="GO" id="GO:0002161">
    <property type="term" value="F:aminoacyl-tRNA deacylase activity"/>
    <property type="evidence" value="ECO:0007669"/>
    <property type="project" value="InterPro"/>
</dbReference>
<feature type="short sequence motif" description="'KMSKS' region" evidence="10">
    <location>
        <begin position="528"/>
        <end position="532"/>
    </location>
</feature>
<dbReference type="PROSITE" id="PS00178">
    <property type="entry name" value="AA_TRNA_LIGASE_I"/>
    <property type="match status" value="1"/>
</dbReference>
<dbReference type="InterPro" id="IPR010978">
    <property type="entry name" value="tRNA-bd_arm"/>
</dbReference>
<evidence type="ECO:0000256" key="7">
    <source>
        <dbReference type="ARBA" id="ARBA00023146"/>
    </source>
</evidence>
<evidence type="ECO:0000256" key="9">
    <source>
        <dbReference type="ARBA" id="ARBA00060830"/>
    </source>
</evidence>
<feature type="domain" description="Valyl-tRNA synthetase tRNA-binding arm" evidence="13">
    <location>
        <begin position="817"/>
        <end position="881"/>
    </location>
</feature>
<feature type="binding site" evidence="10">
    <location>
        <position position="531"/>
    </location>
    <ligand>
        <name>ATP</name>
        <dbReference type="ChEBI" id="CHEBI:30616"/>
    </ligand>
</feature>
<dbReference type="InterPro" id="IPR009008">
    <property type="entry name" value="Val/Leu/Ile-tRNA-synth_edit"/>
</dbReference>
<comment type="domain">
    <text evidence="10">ValRS has two distinct active sites: one for aminoacylation and one for editing. The misactivated threonine is translocated from the active site to the editing site.</text>
</comment>
<dbReference type="SUPFAM" id="SSF47323">
    <property type="entry name" value="Anticodon-binding domain of a subclass of class I aminoacyl-tRNA synthetases"/>
    <property type="match status" value="1"/>
</dbReference>
<keyword evidence="7 10" id="KW-0030">Aminoacyl-tRNA synthetase</keyword>
<comment type="function">
    <text evidence="10">Catalyzes the attachment of valine to tRNA(Val). As ValRS can inadvertently accommodate and process structurally similar amino acids such as threonine, to avoid such errors, it has a 'posttransfer' editing activity that hydrolyzes mischarged Thr-tRNA(Val) in a tRNA-dependent manner.</text>
</comment>
<sequence>MSELSKAYDPAAVEADLYEDWLQAGLFSADPDADGEPFSIVIPPPNVTGALHIGHALTNAIEDAMVRRARMQGRNAVWVPGMDHAGIATQNVVEKQLAADGLTRHDLGREAFVERVWTWRDQSGGMILQQLRKLGSSLDWDREAFTFDEPRSRAVRAVFTSLYDQGLIYRGNRLINWCPRCNTALSDIEVEHDDAVGELARFRYPFADDPDQGIEVATTRAETMLGDTAIAVHPDDERYTDLVGRHVRHPFQDRTFPIVADDYVDPEFGSGAVKITPAHDPNDHAIALRHDLEILDIMADDATLTDVVGAPFAGLDRFEARTRVKEELDALGLLLAVDEHEHAVGHCSRCGTVVEPRLSDQWFVEVRPLADKAAAAVRDGRTVLVPERFTKRFLDWLDNLHDWTISRQIWWGHRIPAWYCPDGHITVAQQDPTSCAECGAGALGQDPDVLDTWFSSALWPFTVFGWEGPDSDTAELRTWYPTAVLETGYDINTFWVSRMLMMGLWFLDDVPFRVIYNHGMVRDQYGKKMSKSFGNVIDPLEFIDAYGADALRFALFQHCSPGTDVPLAPEWVEGAKRFTNKLWNIVGFALRVLDDTRPGDLPPADRLLLEDRWILSALEQARRDVEDAYETWDWARIAGALYHFAWDELADWYLEAVKPRVYGDDPEARATVQAVLARVLDDLLRLLHPLTPFVTEELWRTLTGASGGRDSLMVAAWPQGRSDDHDASARADFGVLRDLVTEVRRFRSQNGIAPSARFELTLASEHRTLLEEQQALIGSLAGLSGLTFVGEIDERPGTSTIVFGGGSAQVELAGLIDVEAELGRLTKELAKAEGDLQRVENKLGNASFVERAPTEVVDRERARREELHDQIGQLRERVDALSDL</sequence>
<evidence type="ECO:0000313" key="14">
    <source>
        <dbReference type="EMBL" id="GGI06793.1"/>
    </source>
</evidence>
<proteinExistence type="inferred from homology"/>
<evidence type="ECO:0000256" key="3">
    <source>
        <dbReference type="ARBA" id="ARBA00022741"/>
    </source>
</evidence>
<dbReference type="GO" id="GO:0006438">
    <property type="term" value="P:valyl-tRNA aminoacylation"/>
    <property type="evidence" value="ECO:0007669"/>
    <property type="project" value="UniProtKB-UniRule"/>
</dbReference>